<feature type="region of interest" description="Disordered" evidence="1">
    <location>
        <begin position="19"/>
        <end position="60"/>
    </location>
</feature>
<evidence type="ECO:0000256" key="1">
    <source>
        <dbReference type="SAM" id="MobiDB-lite"/>
    </source>
</evidence>
<dbReference type="Proteomes" id="UP001182991">
    <property type="component" value="Unassembled WGS sequence"/>
</dbReference>
<reference evidence="4" key="1">
    <citation type="submission" date="2023-07" db="EMBL/GenBank/DDBJ databases">
        <title>Isolating and identifying novel microbial strains from the Mariana Trench.</title>
        <authorList>
            <person name="Fu H."/>
        </authorList>
    </citation>
    <scope>NUCLEOTIDE SEQUENCE [LARGE SCALE GENOMIC DNA]</scope>
    <source>
        <strain evidence="4">T-y2</strain>
    </source>
</reference>
<organism evidence="3 4">
    <name type="scientific">Mesonia ostreae</name>
    <dbReference type="NCBI Taxonomy" id="861110"/>
    <lineage>
        <taxon>Bacteria</taxon>
        <taxon>Pseudomonadati</taxon>
        <taxon>Bacteroidota</taxon>
        <taxon>Flavobacteriia</taxon>
        <taxon>Flavobacteriales</taxon>
        <taxon>Flavobacteriaceae</taxon>
        <taxon>Mesonia</taxon>
    </lineage>
</organism>
<keyword evidence="2" id="KW-0732">Signal</keyword>
<feature type="compositionally biased region" description="Low complexity" evidence="1">
    <location>
        <begin position="30"/>
        <end position="43"/>
    </location>
</feature>
<evidence type="ECO:0000256" key="2">
    <source>
        <dbReference type="SAM" id="SignalP"/>
    </source>
</evidence>
<feature type="chain" id="PRO_5046550422" evidence="2">
    <location>
        <begin position="20"/>
        <end position="226"/>
    </location>
</feature>
<evidence type="ECO:0000313" key="3">
    <source>
        <dbReference type="EMBL" id="MDT0294858.1"/>
    </source>
</evidence>
<proteinExistence type="predicted"/>
<dbReference type="RefSeq" id="WP_311401789.1">
    <property type="nucleotide sequence ID" value="NZ_JAVRBG010000008.1"/>
</dbReference>
<name>A0ABU2KJF9_9FLAO</name>
<evidence type="ECO:0000313" key="4">
    <source>
        <dbReference type="Proteomes" id="UP001182991"/>
    </source>
</evidence>
<protein>
    <submittedName>
        <fullName evidence="3">Uncharacterized protein</fullName>
    </submittedName>
</protein>
<dbReference type="EMBL" id="JAVRBG010000008">
    <property type="protein sequence ID" value="MDT0294858.1"/>
    <property type="molecule type" value="Genomic_DNA"/>
</dbReference>
<keyword evidence="4" id="KW-1185">Reference proteome</keyword>
<feature type="signal peptide" evidence="2">
    <location>
        <begin position="1"/>
        <end position="19"/>
    </location>
</feature>
<sequence length="226" mass="25789">MKTNFFTILLMSLGSLSFAQQTPTPPTPPATSTTVSTSSSTSSNYVRSVSKGDEDQDGNLSIAISESDDSYKLRAKFPSKNDKALKDLLLNEFGEENFQKDGNDREWTLASDHDEVYSIKFSSGKLRMNLDKEQAANTLTEKFVRVGQDIKQLLSGDEDRKAEALQRKAEHLQREAERMQREAERLERRNERVRPDNDVHALKMKAEKLQKKVDSLQQELKKFKEK</sequence>
<feature type="region of interest" description="Disordered" evidence="1">
    <location>
        <begin position="164"/>
        <end position="201"/>
    </location>
</feature>
<accession>A0ABU2KJF9</accession>
<gene>
    <name evidence="3" type="ORF">RLT85_09450</name>
</gene>
<comment type="caution">
    <text evidence="3">The sequence shown here is derived from an EMBL/GenBank/DDBJ whole genome shotgun (WGS) entry which is preliminary data.</text>
</comment>